<reference evidence="5 6" key="1">
    <citation type="submission" date="2017-05" db="EMBL/GenBank/DDBJ databases">
        <title>Vagococcus spp. assemblies.</title>
        <authorList>
            <person name="Gulvik C.A."/>
        </authorList>
    </citation>
    <scope>NUCLEOTIDE SEQUENCE [LARGE SCALE GENOMIC DNA]</scope>
    <source>
        <strain evidence="5 6">CCUG 41755</strain>
    </source>
</reference>
<dbReference type="GO" id="GO:0017004">
    <property type="term" value="P:cytochrome complex assembly"/>
    <property type="evidence" value="ECO:0007669"/>
    <property type="project" value="UniProtKB-KW"/>
</dbReference>
<dbReference type="Gene3D" id="3.40.30.10">
    <property type="entry name" value="Glutaredoxin"/>
    <property type="match status" value="1"/>
</dbReference>
<proteinExistence type="predicted"/>
<dbReference type="InterPro" id="IPR013740">
    <property type="entry name" value="Redoxin"/>
</dbReference>
<organism evidence="5 6">
    <name type="scientific">Vagococcus fessus</name>
    <dbReference type="NCBI Taxonomy" id="120370"/>
    <lineage>
        <taxon>Bacteria</taxon>
        <taxon>Bacillati</taxon>
        <taxon>Bacillota</taxon>
        <taxon>Bacilli</taxon>
        <taxon>Lactobacillales</taxon>
        <taxon>Enterococcaceae</taxon>
        <taxon>Vagococcus</taxon>
    </lineage>
</organism>
<dbReference type="Proteomes" id="UP000287101">
    <property type="component" value="Unassembled WGS sequence"/>
</dbReference>
<sequence length="186" mass="21185">MTKKNWLLLLIVPVLLIGSYVLYQKLTADYEMPVTAPEPPIEEEVKSITDESFDFTYEDKNGKRGKLSDHKGKPIVVNFWASWCPPCREEMPLFEKMKKENPDVDFLFINQADGQRETQDLALEFLETNGIEIETYFDKTTDTGYKYGLAALPATVIIDQDGVIQGRIMGQVSEEALKNGIELIKE</sequence>
<evidence type="ECO:0000313" key="6">
    <source>
        <dbReference type="Proteomes" id="UP000287101"/>
    </source>
</evidence>
<dbReference type="InterPro" id="IPR036249">
    <property type="entry name" value="Thioredoxin-like_sf"/>
</dbReference>
<keyword evidence="3" id="KW-1133">Transmembrane helix</keyword>
<dbReference type="SUPFAM" id="SSF52833">
    <property type="entry name" value="Thioredoxin-like"/>
    <property type="match status" value="1"/>
</dbReference>
<keyword evidence="3" id="KW-0472">Membrane</keyword>
<dbReference type="OrthoDB" id="25753at2"/>
<dbReference type="RefSeq" id="WP_126830926.1">
    <property type="nucleotide sequence ID" value="NZ_CBCRYB010000007.1"/>
</dbReference>
<name>A0A430ACX4_9ENTE</name>
<evidence type="ECO:0000256" key="2">
    <source>
        <dbReference type="ARBA" id="ARBA00022748"/>
    </source>
</evidence>
<evidence type="ECO:0000256" key="1">
    <source>
        <dbReference type="ARBA" id="ARBA00004196"/>
    </source>
</evidence>
<evidence type="ECO:0000259" key="4">
    <source>
        <dbReference type="PROSITE" id="PS51352"/>
    </source>
</evidence>
<feature type="transmembrane region" description="Helical" evidence="3">
    <location>
        <begin position="6"/>
        <end position="23"/>
    </location>
</feature>
<dbReference type="InterPro" id="IPR050553">
    <property type="entry name" value="Thioredoxin_ResA/DsbE_sf"/>
</dbReference>
<dbReference type="AlphaFoldDB" id="A0A430ACX4"/>
<protein>
    <recommendedName>
        <fullName evidence="4">Thioredoxin domain-containing protein</fullName>
    </recommendedName>
</protein>
<keyword evidence="3" id="KW-0812">Transmembrane</keyword>
<dbReference type="GO" id="GO:0030313">
    <property type="term" value="C:cell envelope"/>
    <property type="evidence" value="ECO:0007669"/>
    <property type="project" value="UniProtKB-SubCell"/>
</dbReference>
<dbReference type="PANTHER" id="PTHR42852:SF17">
    <property type="entry name" value="THIOREDOXIN-LIKE PROTEIN HI_1115"/>
    <property type="match status" value="1"/>
</dbReference>
<dbReference type="EMBL" id="NGJY01000001">
    <property type="protein sequence ID" value="RSU05048.1"/>
    <property type="molecule type" value="Genomic_DNA"/>
</dbReference>
<dbReference type="CDD" id="cd02966">
    <property type="entry name" value="TlpA_like_family"/>
    <property type="match status" value="1"/>
</dbReference>
<dbReference type="InterPro" id="IPR017937">
    <property type="entry name" value="Thioredoxin_CS"/>
</dbReference>
<evidence type="ECO:0000313" key="5">
    <source>
        <dbReference type="EMBL" id="RSU05048.1"/>
    </source>
</evidence>
<feature type="domain" description="Thioredoxin" evidence="4">
    <location>
        <begin position="46"/>
        <end position="186"/>
    </location>
</feature>
<dbReference type="GO" id="GO:0016491">
    <property type="term" value="F:oxidoreductase activity"/>
    <property type="evidence" value="ECO:0007669"/>
    <property type="project" value="InterPro"/>
</dbReference>
<dbReference type="PANTHER" id="PTHR42852">
    <property type="entry name" value="THIOL:DISULFIDE INTERCHANGE PROTEIN DSBE"/>
    <property type="match status" value="1"/>
</dbReference>
<accession>A0A430ACX4</accession>
<comment type="caution">
    <text evidence="5">The sequence shown here is derived from an EMBL/GenBank/DDBJ whole genome shotgun (WGS) entry which is preliminary data.</text>
</comment>
<dbReference type="InterPro" id="IPR013766">
    <property type="entry name" value="Thioredoxin_domain"/>
</dbReference>
<dbReference type="PROSITE" id="PS00194">
    <property type="entry name" value="THIOREDOXIN_1"/>
    <property type="match status" value="1"/>
</dbReference>
<comment type="subcellular location">
    <subcellularLocation>
        <location evidence="1">Cell envelope</location>
    </subcellularLocation>
</comment>
<gene>
    <name evidence="5" type="ORF">CBF31_03255</name>
</gene>
<keyword evidence="2" id="KW-0201">Cytochrome c-type biogenesis</keyword>
<dbReference type="PROSITE" id="PS51352">
    <property type="entry name" value="THIOREDOXIN_2"/>
    <property type="match status" value="1"/>
</dbReference>
<dbReference type="Pfam" id="PF08534">
    <property type="entry name" value="Redoxin"/>
    <property type="match status" value="1"/>
</dbReference>
<evidence type="ECO:0000256" key="3">
    <source>
        <dbReference type="SAM" id="Phobius"/>
    </source>
</evidence>
<keyword evidence="6" id="KW-1185">Reference proteome</keyword>